<feature type="binding site" evidence="7">
    <location>
        <position position="81"/>
    </location>
    <ligand>
        <name>S-adenosyl-L-methionine</name>
        <dbReference type="ChEBI" id="CHEBI:59789"/>
    </ligand>
</feature>
<dbReference type="PROSITE" id="PS51625">
    <property type="entry name" value="SAM_MT_TRMB"/>
    <property type="match status" value="1"/>
</dbReference>
<dbReference type="InterPro" id="IPR029063">
    <property type="entry name" value="SAM-dependent_MTases_sf"/>
</dbReference>
<dbReference type="CDD" id="cd02440">
    <property type="entry name" value="AdoMet_MTases"/>
    <property type="match status" value="1"/>
</dbReference>
<evidence type="ECO:0000256" key="1">
    <source>
        <dbReference type="ARBA" id="ARBA00000142"/>
    </source>
</evidence>
<gene>
    <name evidence="7" type="primary">trmB</name>
    <name evidence="8" type="ORF">A9Q84_04960</name>
</gene>
<proteinExistence type="inferred from homology"/>
<keyword evidence="6 7" id="KW-0819">tRNA processing</keyword>
<evidence type="ECO:0000256" key="2">
    <source>
        <dbReference type="ARBA" id="ARBA00003015"/>
    </source>
</evidence>
<dbReference type="PANTHER" id="PTHR23417:SF14">
    <property type="entry name" value="PENTACOTRIPEPTIDE-REPEAT REGION OF PRORP DOMAIN-CONTAINING PROTEIN"/>
    <property type="match status" value="1"/>
</dbReference>
<dbReference type="AlphaFoldDB" id="A0A1Y5FHF6"/>
<dbReference type="Pfam" id="PF02390">
    <property type="entry name" value="Methyltransf_4"/>
    <property type="match status" value="1"/>
</dbReference>
<dbReference type="InterPro" id="IPR003358">
    <property type="entry name" value="tRNA_(Gua-N-7)_MeTrfase_Trmb"/>
</dbReference>
<dbReference type="EMBL" id="MAAO01000004">
    <property type="protein sequence ID" value="OUR98765.1"/>
    <property type="molecule type" value="Genomic_DNA"/>
</dbReference>
<dbReference type="NCBIfam" id="TIGR00091">
    <property type="entry name" value="tRNA (guanosine(46)-N7)-methyltransferase TrmB"/>
    <property type="match status" value="1"/>
</dbReference>
<dbReference type="HAMAP" id="MF_01057">
    <property type="entry name" value="tRNA_methyltr_TrmB"/>
    <property type="match status" value="1"/>
</dbReference>
<comment type="catalytic activity">
    <reaction evidence="1 7">
        <text>guanosine(46) in tRNA + S-adenosyl-L-methionine = N(7)-methylguanosine(46) in tRNA + S-adenosyl-L-homocysteine</text>
        <dbReference type="Rhea" id="RHEA:42708"/>
        <dbReference type="Rhea" id="RHEA-COMP:10188"/>
        <dbReference type="Rhea" id="RHEA-COMP:10189"/>
        <dbReference type="ChEBI" id="CHEBI:57856"/>
        <dbReference type="ChEBI" id="CHEBI:59789"/>
        <dbReference type="ChEBI" id="CHEBI:74269"/>
        <dbReference type="ChEBI" id="CHEBI:74480"/>
        <dbReference type="EC" id="2.1.1.33"/>
    </reaction>
</comment>
<evidence type="ECO:0000256" key="6">
    <source>
        <dbReference type="ARBA" id="ARBA00022694"/>
    </source>
</evidence>
<sequence>MTDLTYSEEFKYTSTNPYHDKLEEFKGFVYRDHEAEGLKGKWNSEVFEREAPLCLEIGTGYGHFMMEYSEKNPEVNFIGLDYRFKRSFSLAKKLSTHPTKNFKYLRAKGERVHFLFNESELDRMFYFFPDPWPKARHQKKRLFQAAFLDQAYKVLKPGGKIFIKTDHDGYADWMIEVMDNHEQFEVVMATKDLRAEHPEHFLAAFTTKFEKIFLKQGIKIKAFELVSKKKD</sequence>
<organism evidence="8 9">
    <name type="scientific">Halobacteriovorax marinus</name>
    <dbReference type="NCBI Taxonomy" id="97084"/>
    <lineage>
        <taxon>Bacteria</taxon>
        <taxon>Pseudomonadati</taxon>
        <taxon>Bdellovibrionota</taxon>
        <taxon>Bacteriovoracia</taxon>
        <taxon>Bacteriovoracales</taxon>
        <taxon>Halobacteriovoraceae</taxon>
        <taxon>Halobacteriovorax</taxon>
    </lineage>
</organism>
<dbReference type="Proteomes" id="UP000196531">
    <property type="component" value="Unassembled WGS sequence"/>
</dbReference>
<keyword evidence="5 7" id="KW-0949">S-adenosyl-L-methionine</keyword>
<evidence type="ECO:0000256" key="7">
    <source>
        <dbReference type="HAMAP-Rule" id="MF_01057"/>
    </source>
</evidence>
<evidence type="ECO:0000256" key="5">
    <source>
        <dbReference type="ARBA" id="ARBA00022691"/>
    </source>
</evidence>
<evidence type="ECO:0000256" key="3">
    <source>
        <dbReference type="ARBA" id="ARBA00022603"/>
    </source>
</evidence>
<keyword evidence="3 7" id="KW-0489">Methyltransferase</keyword>
<feature type="binding site" evidence="7">
    <location>
        <begin position="207"/>
        <end position="210"/>
    </location>
    <ligand>
        <name>substrate</name>
    </ligand>
</feature>
<dbReference type="EC" id="2.1.1.33" evidence="7"/>
<name>A0A1Y5FHF6_9BACT</name>
<comment type="caution">
    <text evidence="7">Lacks conserved residue(s) required for the propagation of feature annotation.</text>
</comment>
<comment type="function">
    <text evidence="2 7">Catalyzes the formation of N(7)-methylguanine at position 46 (m7G46) in tRNA.</text>
</comment>
<evidence type="ECO:0000256" key="4">
    <source>
        <dbReference type="ARBA" id="ARBA00022679"/>
    </source>
</evidence>
<dbReference type="InterPro" id="IPR055361">
    <property type="entry name" value="tRNA_methyltr_TrmB_bact"/>
</dbReference>
<feature type="binding site" evidence="7">
    <location>
        <position position="166"/>
    </location>
    <ligand>
        <name>substrate</name>
    </ligand>
</feature>
<comment type="similarity">
    <text evidence="7">Belongs to the class I-like SAM-binding methyltransferase superfamily. TrmB family.</text>
</comment>
<dbReference type="GO" id="GO:0008176">
    <property type="term" value="F:tRNA (guanine(46)-N7)-methyltransferase activity"/>
    <property type="evidence" value="ECO:0007669"/>
    <property type="project" value="UniProtKB-UniRule"/>
</dbReference>
<feature type="binding site" evidence="7">
    <location>
        <position position="56"/>
    </location>
    <ligand>
        <name>S-adenosyl-L-methionine</name>
        <dbReference type="ChEBI" id="CHEBI:59789"/>
    </ligand>
</feature>
<feature type="binding site" evidence="7">
    <location>
        <position position="130"/>
    </location>
    <ligand>
        <name>S-adenosyl-L-methionine</name>
        <dbReference type="ChEBI" id="CHEBI:59789"/>
    </ligand>
</feature>
<dbReference type="UniPathway" id="UPA00989"/>
<keyword evidence="4 7" id="KW-0808">Transferase</keyword>
<dbReference type="PANTHER" id="PTHR23417">
    <property type="entry name" value="3-DEOXY-D-MANNO-OCTULOSONIC-ACID TRANSFERASE/TRNA GUANINE-N 7 - -METHYLTRANSFERASE"/>
    <property type="match status" value="1"/>
</dbReference>
<dbReference type="SUPFAM" id="SSF53335">
    <property type="entry name" value="S-adenosyl-L-methionine-dependent methyltransferases"/>
    <property type="match status" value="1"/>
</dbReference>
<dbReference type="NCBIfam" id="NF001080">
    <property type="entry name" value="PRK00121.2-2"/>
    <property type="match status" value="1"/>
</dbReference>
<evidence type="ECO:0000313" key="9">
    <source>
        <dbReference type="Proteomes" id="UP000196531"/>
    </source>
</evidence>
<feature type="binding site" evidence="7">
    <location>
        <position position="134"/>
    </location>
    <ligand>
        <name>substrate</name>
    </ligand>
</feature>
<dbReference type="Gene3D" id="3.40.50.150">
    <property type="entry name" value="Vaccinia Virus protein VP39"/>
    <property type="match status" value="1"/>
</dbReference>
<evidence type="ECO:0000313" key="8">
    <source>
        <dbReference type="EMBL" id="OUR98765.1"/>
    </source>
</evidence>
<reference evidence="9" key="1">
    <citation type="journal article" date="2017" name="Proc. Natl. Acad. Sci. U.S.A.">
        <title>Simulation of Deepwater Horizon oil plume reveals substrate specialization within a complex community of hydrocarbon-degraders.</title>
        <authorList>
            <person name="Hu P."/>
            <person name="Dubinsky E.A."/>
            <person name="Probst A.J."/>
            <person name="Wang J."/>
            <person name="Sieber C.M.K."/>
            <person name="Tom L.M."/>
            <person name="Gardinali P."/>
            <person name="Banfield J.F."/>
            <person name="Atlas R.M."/>
            <person name="Andersen G.L."/>
        </authorList>
    </citation>
    <scope>NUCLEOTIDE SEQUENCE [LARGE SCALE GENOMIC DNA]</scope>
</reference>
<accession>A0A1Y5FHF6</accession>
<protein>
    <recommendedName>
        <fullName evidence="7">tRNA (guanine-N(7)-)-methyltransferase</fullName>
        <ecNumber evidence="7">2.1.1.33</ecNumber>
    </recommendedName>
    <alternativeName>
        <fullName evidence="7">tRNA (guanine(46)-N(7))-methyltransferase</fullName>
    </alternativeName>
    <alternativeName>
        <fullName evidence="7">tRNA(m7G46)-methyltransferase</fullName>
    </alternativeName>
</protein>
<comment type="pathway">
    <text evidence="7">tRNA modification; N(7)-methylguanine-tRNA biosynthesis.</text>
</comment>
<dbReference type="GO" id="GO:0043527">
    <property type="term" value="C:tRNA methyltransferase complex"/>
    <property type="evidence" value="ECO:0007669"/>
    <property type="project" value="TreeGrafter"/>
</dbReference>
<comment type="caution">
    <text evidence="8">The sequence shown here is derived from an EMBL/GenBank/DDBJ whole genome shotgun (WGS) entry which is preliminary data.</text>
</comment>